<dbReference type="Proteomes" id="UP000053342">
    <property type="component" value="Unassembled WGS sequence"/>
</dbReference>
<reference evidence="8 9" key="1">
    <citation type="submission" date="2015-01" db="EMBL/GenBank/DDBJ databases">
        <title>The Genome Sequence of Exophiala oligosperma CBS72588.</title>
        <authorList>
            <consortium name="The Broad Institute Genomics Platform"/>
            <person name="Cuomo C."/>
            <person name="de Hoog S."/>
            <person name="Gorbushina A."/>
            <person name="Stielow B."/>
            <person name="Teixiera M."/>
            <person name="Abouelleil A."/>
            <person name="Chapman S.B."/>
            <person name="Priest M."/>
            <person name="Young S.K."/>
            <person name="Wortman J."/>
            <person name="Nusbaum C."/>
            <person name="Birren B."/>
        </authorList>
    </citation>
    <scope>NUCLEOTIDE SEQUENCE [LARGE SCALE GENOMIC DNA]</scope>
    <source>
        <strain evidence="8 9">CBS 72588</strain>
    </source>
</reference>
<dbReference type="SUPFAM" id="SSF52540">
    <property type="entry name" value="P-loop containing nucleoside triphosphate hydrolases"/>
    <property type="match status" value="2"/>
</dbReference>
<proteinExistence type="predicted"/>
<feature type="region of interest" description="Disordered" evidence="6">
    <location>
        <begin position="43"/>
        <end position="72"/>
    </location>
</feature>
<feature type="domain" description="Helicase ATP-binding" evidence="7">
    <location>
        <begin position="1264"/>
        <end position="1645"/>
    </location>
</feature>
<dbReference type="InterPro" id="IPR000330">
    <property type="entry name" value="SNF2_N"/>
</dbReference>
<dbReference type="HOGENOM" id="CLU_000796_0_0_1"/>
<dbReference type="InterPro" id="IPR038718">
    <property type="entry name" value="SNF2-like_sf"/>
</dbReference>
<dbReference type="GO" id="GO:0032259">
    <property type="term" value="P:methylation"/>
    <property type="evidence" value="ECO:0007669"/>
    <property type="project" value="UniProtKB-KW"/>
</dbReference>
<feature type="region of interest" description="Disordered" evidence="6">
    <location>
        <begin position="1519"/>
        <end position="1543"/>
    </location>
</feature>
<name>A0A0D2DQC2_9EURO</name>
<accession>A0A0D2DQC2</accession>
<gene>
    <name evidence="8" type="ORF">PV06_03456</name>
</gene>
<dbReference type="EMBL" id="KN847334">
    <property type="protein sequence ID" value="KIW45033.1"/>
    <property type="molecule type" value="Genomic_DNA"/>
</dbReference>
<sequence>MGKEKEKAKGEDLVEDIPDHCNTIPNSDNSLAVTTGGVLDCRISTKPSGGSTNVRSRRRPQLRPRPVRRPQEIRDSVFTKANVAVNVVPLPQASELFLALASLSGNQDNFQELSAALGAGFDPQKIQKSTYKEPVKNKSARARQYFRGYTPSYNGLDHTKPPLHDIYDMFLDMAEKALTRDFEEACSIFEGNELSVFTLCSGTDSPVVATSLISRALKQLGMNNFNVNHVGSCEIEPSKQAFLERNFHPNVLFRDVTDFIKHAENPKDDRYLPRTAYGAPAHPPNNVNILVAGASCVDFSSLRNNETRPEFDPTGQQGGESSSTFAGVFAYVEVYRPNLVILENVEATEWQTILERFQEIRYQCQVVKLDSINFYVPQTRNRSYCIVVDMDQAARVDLKLGQAIANWVQLFAYFQKRATSPYPSFLLDDSDPRLILEKAKDASVASIAGSPEWEAGRKRHYVKRTELQLGYENPYTQLKEHPPCNMDNYVSQTWAMSQTERVLDLLDIHYLKNAMSAQRRKKTTNYDMRFKHRNINVTQNVDRDTDSRKWGIVGCITPRGDLYDTLLGRPLVGSETFSLTGLPIGDLNVNRETSSMLQDLSGNAMTTTVIGAAVMSAVLAFRKQEKQKVGFFDEYVQAVRSNDTNSKQISEVMHLTWQQNAPENENFTHISQQAGALTTPSLEHLVDAVHKSTPYCRCESLGQHTAAELTFCPDCFYTVCTHCCRRPHGGMDNLVVDDRRPMSEFARELTLMLPAVLALKLACSINDLPQFSCGEWTSHNDKFAEQVRYLLFAALNETVRFQGTRFDRTWRAIYDSRFAKLELEFVPGPLCDGTSMISSTLQPVWRLFAKPMNTEPVKSKLRSLFQHHIAEMSVDTSLFSGTWAFWNGIHKQKVTIRAFGSRVPSWRNHLGLEYEANTDDRVFTQLEVKPSNNKEEYLPTSICGNYMLLPDCPAAGQTLHKKVLSNESDIPVFMYLKPGPLQDARWDSVVISEQPAHRDMPDERSTLIKLRPGWSFPHGPDQALLPSEQEVECDVFSNWTDFPDLHMGTADQENEIKISRPSILPPPEYTRKSCDDAGMTILSLTIPLDMAYKDQWALEKAISVELEDKPEALKDFVAFLNHATNLLDSSAEWSKISVAGGWICRTCLPKPPDLEWVIKDKVLTAIENPKQATDFEHALETRPKAATAIVARSTDTALLTIKVNLKTLAHRASSLLYKPGKLELMSTAEWRIIHYNRFALHPNFGPFGLGSNDSDVPISYRTIGKRTLWHSQRQILSWMRNMEDKPETWKELCQIECRLPSLSLNVEVRAFSEKVVRGGIIADNVGGGKTTSSLAHIYHNYTRARARPTMDATAHDSSGLVDSDATLVLVPKNILAQWVKELNECIPSWTVLTRNKKDRTAKPCDQKPFSPYYIVVTKTSELLSYSIEDFQNAALILVPFNILEEDQYYEHMQDLACAPHVPTIPGRAFKQWLDQAIQGLRSVCESLPSEIPKAWADWDKLRSEIPAYDRFPEPLNRKIKKTQNAGRSKTAAADDKTDETSDEDFRKDFENKLQAFRDKDKFEPLFHLFHFSRVIVDEFTYVSGKSLLSLLKISAQAKWLLSGTPPIHDYDSVNTMAKLLGTRVAIFNEQEGKFGFGKDGNKMVKDKSESQEFRALQNVVSAGYKKSVYEHAEAFLNTFVRKNKPPTNGIKVKSHKRSFALSPSETLVLDMVNNAIDRSICDFTRKTPSPRHAKDGLQGQIRAAAESCGSPEAARLCVSSYLHTILDLHQNGAQEYEEEALSILKQEFETSLLQMASELLEKLQNLWYGDKDHAATKVFDTLIEEMKRADIDEIDVVPLLRQLSQYAEANPVVPKKNWDSLTPSSKEKEVDTRTTRVRDLIPSLSEGMGRMRFLNLVSSVVKAEALQGCSACGHQETDYDLVQVSVKCGHIVACSGCASGSSHPTGCCHLFRPDNVDRASRFVRQLDAGVQGVSDLVRGTMAQKAISLIKGRIPPAESVVVFMQFAWTKDLFIEGCHQTNIAVCDGWRGGTSSIEEFKQAAGAGQAVLVLKVDSEDSAGHNLQVANHVVFLGPVMGMSKEERAATMEQAVGRCRRHGQQKLVHVWHLAPESL</sequence>
<evidence type="ECO:0000256" key="1">
    <source>
        <dbReference type="ARBA" id="ARBA00022603"/>
    </source>
</evidence>
<dbReference type="GeneID" id="27355530"/>
<dbReference type="GO" id="GO:0008168">
    <property type="term" value="F:methyltransferase activity"/>
    <property type="evidence" value="ECO:0007669"/>
    <property type="project" value="UniProtKB-KW"/>
</dbReference>
<keyword evidence="4" id="KW-0378">Hydrolase</keyword>
<dbReference type="Gene3D" id="3.40.50.300">
    <property type="entry name" value="P-loop containing nucleotide triphosphate hydrolases"/>
    <property type="match status" value="1"/>
</dbReference>
<organism evidence="8 9">
    <name type="scientific">Exophiala oligosperma</name>
    <dbReference type="NCBI Taxonomy" id="215243"/>
    <lineage>
        <taxon>Eukaryota</taxon>
        <taxon>Fungi</taxon>
        <taxon>Dikarya</taxon>
        <taxon>Ascomycota</taxon>
        <taxon>Pezizomycotina</taxon>
        <taxon>Eurotiomycetes</taxon>
        <taxon>Chaetothyriomycetidae</taxon>
        <taxon>Chaetothyriales</taxon>
        <taxon>Herpotrichiellaceae</taxon>
        <taxon>Exophiala</taxon>
    </lineage>
</organism>
<keyword evidence="1" id="KW-0489">Methyltransferase</keyword>
<dbReference type="PANTHER" id="PTHR45626:SF26">
    <property type="entry name" value="FAMILY HELICASE, PUTATIVE (AFU_ORTHOLOGUE AFUA_2G09120)-RELATED"/>
    <property type="match status" value="1"/>
</dbReference>
<dbReference type="InterPro" id="IPR027417">
    <property type="entry name" value="P-loop_NTPase"/>
</dbReference>
<dbReference type="SUPFAM" id="SSF53335">
    <property type="entry name" value="S-adenosyl-L-methionine-dependent methyltransferases"/>
    <property type="match status" value="1"/>
</dbReference>
<dbReference type="OrthoDB" id="423221at2759"/>
<protein>
    <recommendedName>
        <fullName evidence="7">Helicase ATP-binding domain-containing protein</fullName>
    </recommendedName>
</protein>
<keyword evidence="3" id="KW-0547">Nucleotide-binding</keyword>
<evidence type="ECO:0000256" key="6">
    <source>
        <dbReference type="SAM" id="MobiDB-lite"/>
    </source>
</evidence>
<feature type="compositionally biased region" description="Basic and acidic residues" evidence="6">
    <location>
        <begin position="1"/>
        <end position="12"/>
    </location>
</feature>
<dbReference type="InterPro" id="IPR029063">
    <property type="entry name" value="SAM-dependent_MTases_sf"/>
</dbReference>
<keyword evidence="2" id="KW-0808">Transferase</keyword>
<evidence type="ECO:0000313" key="8">
    <source>
        <dbReference type="EMBL" id="KIW45033.1"/>
    </source>
</evidence>
<dbReference type="InterPro" id="IPR014001">
    <property type="entry name" value="Helicase_ATP-bd"/>
</dbReference>
<dbReference type="STRING" id="215243.A0A0D2DQC2"/>
<dbReference type="GO" id="GO:0005524">
    <property type="term" value="F:ATP binding"/>
    <property type="evidence" value="ECO:0007669"/>
    <property type="project" value="UniProtKB-KW"/>
</dbReference>
<feature type="compositionally biased region" description="Polar residues" evidence="6">
    <location>
        <begin position="45"/>
        <end position="54"/>
    </location>
</feature>
<dbReference type="InterPro" id="IPR001525">
    <property type="entry name" value="C5_MeTfrase"/>
</dbReference>
<dbReference type="Pfam" id="PF00176">
    <property type="entry name" value="SNF2-rel_dom"/>
    <property type="match status" value="1"/>
</dbReference>
<dbReference type="Pfam" id="PF00145">
    <property type="entry name" value="DNA_methylase"/>
    <property type="match status" value="1"/>
</dbReference>
<keyword evidence="9" id="KW-1185">Reference proteome</keyword>
<evidence type="ECO:0000313" key="9">
    <source>
        <dbReference type="Proteomes" id="UP000053342"/>
    </source>
</evidence>
<feature type="compositionally biased region" description="Basic and acidic residues" evidence="6">
    <location>
        <begin position="1532"/>
        <end position="1543"/>
    </location>
</feature>
<evidence type="ECO:0000256" key="2">
    <source>
        <dbReference type="ARBA" id="ARBA00022679"/>
    </source>
</evidence>
<keyword evidence="5" id="KW-0067">ATP-binding</keyword>
<dbReference type="VEuPathDB" id="FungiDB:PV06_03456"/>
<dbReference type="GO" id="GO:0005634">
    <property type="term" value="C:nucleus"/>
    <property type="evidence" value="ECO:0007669"/>
    <property type="project" value="TreeGrafter"/>
</dbReference>
<dbReference type="SMART" id="SM00487">
    <property type="entry name" value="DEXDc"/>
    <property type="match status" value="1"/>
</dbReference>
<evidence type="ECO:0000256" key="5">
    <source>
        <dbReference type="ARBA" id="ARBA00022840"/>
    </source>
</evidence>
<dbReference type="Gene3D" id="3.40.50.10810">
    <property type="entry name" value="Tandem AAA-ATPase domain"/>
    <property type="match status" value="1"/>
</dbReference>
<dbReference type="Gene3D" id="3.40.50.150">
    <property type="entry name" value="Vaccinia Virus protein VP39"/>
    <property type="match status" value="1"/>
</dbReference>
<evidence type="ECO:0000256" key="3">
    <source>
        <dbReference type="ARBA" id="ARBA00022741"/>
    </source>
</evidence>
<evidence type="ECO:0000259" key="7">
    <source>
        <dbReference type="SMART" id="SM00487"/>
    </source>
</evidence>
<feature type="compositionally biased region" description="Basic residues" evidence="6">
    <location>
        <begin position="55"/>
        <end position="68"/>
    </location>
</feature>
<feature type="region of interest" description="Disordered" evidence="6">
    <location>
        <begin position="1"/>
        <end position="21"/>
    </location>
</feature>
<dbReference type="InterPro" id="IPR050628">
    <property type="entry name" value="SNF2_RAD54_helicase_TF"/>
</dbReference>
<dbReference type="PANTHER" id="PTHR45626">
    <property type="entry name" value="TRANSCRIPTION TERMINATION FACTOR 2-RELATED"/>
    <property type="match status" value="1"/>
</dbReference>
<dbReference type="GO" id="GO:0006281">
    <property type="term" value="P:DNA repair"/>
    <property type="evidence" value="ECO:0007669"/>
    <property type="project" value="TreeGrafter"/>
</dbReference>
<dbReference type="GO" id="GO:0016787">
    <property type="term" value="F:hydrolase activity"/>
    <property type="evidence" value="ECO:0007669"/>
    <property type="project" value="UniProtKB-KW"/>
</dbReference>
<evidence type="ECO:0000256" key="4">
    <source>
        <dbReference type="ARBA" id="ARBA00022801"/>
    </source>
</evidence>
<dbReference type="GO" id="GO:0008094">
    <property type="term" value="F:ATP-dependent activity, acting on DNA"/>
    <property type="evidence" value="ECO:0007669"/>
    <property type="project" value="TreeGrafter"/>
</dbReference>
<dbReference type="RefSeq" id="XP_016265249.1">
    <property type="nucleotide sequence ID" value="XM_016404244.1"/>
</dbReference>